<dbReference type="PANTHER" id="PTHR30346:SF0">
    <property type="entry name" value="HCA OPERON TRANSCRIPTIONAL ACTIVATOR HCAR"/>
    <property type="match status" value="1"/>
</dbReference>
<dbReference type="GO" id="GO:0032993">
    <property type="term" value="C:protein-DNA complex"/>
    <property type="evidence" value="ECO:0007669"/>
    <property type="project" value="TreeGrafter"/>
</dbReference>
<dbReference type="KEGG" id="aoz:HUE56_26260"/>
<keyword evidence="3" id="KW-0238">DNA-binding</keyword>
<evidence type="ECO:0000256" key="2">
    <source>
        <dbReference type="ARBA" id="ARBA00023015"/>
    </source>
</evidence>
<dbReference type="GO" id="GO:0003700">
    <property type="term" value="F:DNA-binding transcription factor activity"/>
    <property type="evidence" value="ECO:0007669"/>
    <property type="project" value="InterPro"/>
</dbReference>
<keyword evidence="4" id="KW-0804">Transcription</keyword>
<geneLocation type="plasmid" evidence="6 7">
    <name>unnamed6</name>
</geneLocation>
<accession>A0A6N1AU87</accession>
<dbReference type="Gene3D" id="3.40.190.10">
    <property type="entry name" value="Periplasmic binding protein-like II"/>
    <property type="match status" value="2"/>
</dbReference>
<evidence type="ECO:0000256" key="4">
    <source>
        <dbReference type="ARBA" id="ARBA00023163"/>
    </source>
</evidence>
<dbReference type="Pfam" id="PF03466">
    <property type="entry name" value="LysR_substrate"/>
    <property type="match status" value="1"/>
</dbReference>
<name>A0A6N1AU87_9PROT</name>
<dbReference type="RefSeq" id="WP_149199647.1">
    <property type="nucleotide sequence ID" value="NZ_BSOV01000002.1"/>
</dbReference>
<dbReference type="FunFam" id="1.10.10.10:FF:000001">
    <property type="entry name" value="LysR family transcriptional regulator"/>
    <property type="match status" value="1"/>
</dbReference>
<dbReference type="EMBL" id="CP054621">
    <property type="protein sequence ID" value="QKS53997.1"/>
    <property type="molecule type" value="Genomic_DNA"/>
</dbReference>
<evidence type="ECO:0000256" key="1">
    <source>
        <dbReference type="ARBA" id="ARBA00009437"/>
    </source>
</evidence>
<keyword evidence="7" id="KW-1185">Reference proteome</keyword>
<dbReference type="SUPFAM" id="SSF46785">
    <property type="entry name" value="Winged helix' DNA-binding domain"/>
    <property type="match status" value="1"/>
</dbReference>
<protein>
    <submittedName>
        <fullName evidence="6">LysR family transcriptional regulator</fullName>
    </submittedName>
</protein>
<organism evidence="6 7">
    <name type="scientific">Azospirillum oryzae</name>
    <dbReference type="NCBI Taxonomy" id="286727"/>
    <lineage>
        <taxon>Bacteria</taxon>
        <taxon>Pseudomonadati</taxon>
        <taxon>Pseudomonadota</taxon>
        <taxon>Alphaproteobacteria</taxon>
        <taxon>Rhodospirillales</taxon>
        <taxon>Azospirillaceae</taxon>
        <taxon>Azospirillum</taxon>
    </lineage>
</organism>
<dbReference type="InterPro" id="IPR036390">
    <property type="entry name" value="WH_DNA-bd_sf"/>
</dbReference>
<dbReference type="OrthoDB" id="9811588at2"/>
<keyword evidence="2" id="KW-0805">Transcription regulation</keyword>
<dbReference type="GO" id="GO:0003677">
    <property type="term" value="F:DNA binding"/>
    <property type="evidence" value="ECO:0007669"/>
    <property type="project" value="UniProtKB-KW"/>
</dbReference>
<evidence type="ECO:0000313" key="6">
    <source>
        <dbReference type="EMBL" id="QKS53997.1"/>
    </source>
</evidence>
<dbReference type="InterPro" id="IPR005119">
    <property type="entry name" value="LysR_subst-bd"/>
</dbReference>
<dbReference type="InterPro" id="IPR036388">
    <property type="entry name" value="WH-like_DNA-bd_sf"/>
</dbReference>
<reference evidence="6 7" key="1">
    <citation type="submission" date="2020-06" db="EMBL/GenBank/DDBJ databases">
        <title>Complete genome of Azosprillum oryzae KACC14407.</title>
        <authorList>
            <person name="Kim M."/>
            <person name="Park Y.-J."/>
            <person name="Shin J.-H."/>
        </authorList>
    </citation>
    <scope>NUCLEOTIDE SEQUENCE [LARGE SCALE GENOMIC DNA]</scope>
    <source>
        <strain evidence="6 7">KACC 14407</strain>
        <plasmid evidence="6 7">unnamed6</plasmid>
    </source>
</reference>
<sequence length="300" mass="32334">MDLRHLRHFAVLAETGSLHQAARRLRLQQPALSQSIRSLEADVGASLVDRCPSGTRLTRAGKIFLNDVQNILSSLDQAVRIARQVGSGMDVSLRLGITRDIVTTRLTNVLSRFQSISFHGRAIVNDTLRSNYRWQLDNGLLDLVLLPTTMTADIKHAEKLWEDDIHLVLPVTHPLVTASMINVNQLVGVSLILNRGNDNSAIDDALLAAGRLAGLTIDVTSQASFLETRLMLVAAGLGITALPALSSALAATPGIVGRPLSPPLKVTTVAMWPVSGPTPAAQRFLTIARSLKETDTEDGL</sequence>
<dbReference type="PRINTS" id="PR00039">
    <property type="entry name" value="HTHLYSR"/>
</dbReference>
<keyword evidence="6" id="KW-0614">Plasmid</keyword>
<dbReference type="Gene3D" id="1.10.10.10">
    <property type="entry name" value="Winged helix-like DNA-binding domain superfamily/Winged helix DNA-binding domain"/>
    <property type="match status" value="1"/>
</dbReference>
<dbReference type="CDD" id="cd05466">
    <property type="entry name" value="PBP2_LTTR_substrate"/>
    <property type="match status" value="1"/>
</dbReference>
<evidence type="ECO:0000259" key="5">
    <source>
        <dbReference type="PROSITE" id="PS50931"/>
    </source>
</evidence>
<dbReference type="Pfam" id="PF00126">
    <property type="entry name" value="HTH_1"/>
    <property type="match status" value="1"/>
</dbReference>
<gene>
    <name evidence="6" type="ORF">HUE56_26260</name>
</gene>
<dbReference type="InterPro" id="IPR000847">
    <property type="entry name" value="LysR_HTH_N"/>
</dbReference>
<dbReference type="AlphaFoldDB" id="A0A6N1AU87"/>
<dbReference type="PROSITE" id="PS50931">
    <property type="entry name" value="HTH_LYSR"/>
    <property type="match status" value="1"/>
</dbReference>
<dbReference type="PANTHER" id="PTHR30346">
    <property type="entry name" value="TRANSCRIPTIONAL DUAL REGULATOR HCAR-RELATED"/>
    <property type="match status" value="1"/>
</dbReference>
<feature type="domain" description="HTH lysR-type" evidence="5">
    <location>
        <begin position="1"/>
        <end position="58"/>
    </location>
</feature>
<comment type="similarity">
    <text evidence="1">Belongs to the LysR transcriptional regulatory family.</text>
</comment>
<evidence type="ECO:0000313" key="7">
    <source>
        <dbReference type="Proteomes" id="UP000509702"/>
    </source>
</evidence>
<dbReference type="Proteomes" id="UP000509702">
    <property type="component" value="Plasmid unnamed6"/>
</dbReference>
<dbReference type="SUPFAM" id="SSF53850">
    <property type="entry name" value="Periplasmic binding protein-like II"/>
    <property type="match status" value="1"/>
</dbReference>
<proteinExistence type="inferred from homology"/>
<evidence type="ECO:0000256" key="3">
    <source>
        <dbReference type="ARBA" id="ARBA00023125"/>
    </source>
</evidence>